<dbReference type="PROSITE" id="PS00183">
    <property type="entry name" value="UBC_1"/>
    <property type="match status" value="1"/>
</dbReference>
<proteinExistence type="inferred from homology"/>
<keyword evidence="10" id="KW-0012">Acyltransferase</keyword>
<feature type="compositionally biased region" description="Low complexity" evidence="8">
    <location>
        <begin position="7"/>
        <end position="22"/>
    </location>
</feature>
<dbReference type="InterPro" id="IPR050113">
    <property type="entry name" value="Ub_conjugating_enzyme"/>
</dbReference>
<dbReference type="SMART" id="SM00212">
    <property type="entry name" value="UBCc"/>
    <property type="match status" value="1"/>
</dbReference>
<evidence type="ECO:0000256" key="5">
    <source>
        <dbReference type="ARBA" id="ARBA00022840"/>
    </source>
</evidence>
<dbReference type="GO" id="GO:0005524">
    <property type="term" value="F:ATP binding"/>
    <property type="evidence" value="ECO:0007669"/>
    <property type="project" value="UniProtKB-UniRule"/>
</dbReference>
<dbReference type="Proteomes" id="UP000198406">
    <property type="component" value="Unassembled WGS sequence"/>
</dbReference>
<dbReference type="EMBL" id="BDSP01000122">
    <property type="protein sequence ID" value="GAX17739.1"/>
    <property type="molecule type" value="Genomic_DNA"/>
</dbReference>
<evidence type="ECO:0000256" key="1">
    <source>
        <dbReference type="ARBA" id="ARBA00012486"/>
    </source>
</evidence>
<evidence type="ECO:0000256" key="8">
    <source>
        <dbReference type="SAM" id="MobiDB-lite"/>
    </source>
</evidence>
<keyword evidence="2 10" id="KW-0808">Transferase</keyword>
<dbReference type="OrthoDB" id="10069349at2759"/>
<dbReference type="EC" id="2.3.2.23" evidence="1"/>
<feature type="compositionally biased region" description="Low complexity" evidence="8">
    <location>
        <begin position="210"/>
        <end position="241"/>
    </location>
</feature>
<keyword evidence="11" id="KW-1185">Reference proteome</keyword>
<comment type="caution">
    <text evidence="10">The sequence shown here is derived from an EMBL/GenBank/DDBJ whole genome shotgun (WGS) entry which is preliminary data.</text>
</comment>
<protein>
    <recommendedName>
        <fullName evidence="1">E2 ubiquitin-conjugating enzyme</fullName>
        <ecNumber evidence="1">2.3.2.23</ecNumber>
    </recommendedName>
</protein>
<name>A0A1Z5JUZ4_FISSO</name>
<dbReference type="Pfam" id="PF00179">
    <property type="entry name" value="UQ_con"/>
    <property type="match status" value="1"/>
</dbReference>
<dbReference type="AlphaFoldDB" id="A0A1Z5JUZ4"/>
<dbReference type="InParanoid" id="A0A1Z5JUZ4"/>
<feature type="region of interest" description="Disordered" evidence="8">
    <location>
        <begin position="206"/>
        <end position="252"/>
    </location>
</feature>
<dbReference type="CDD" id="cd23804">
    <property type="entry name" value="UBCc_UBE2S"/>
    <property type="match status" value="1"/>
</dbReference>
<dbReference type="InterPro" id="IPR000608">
    <property type="entry name" value="UBC"/>
</dbReference>
<keyword evidence="4 7" id="KW-0833">Ubl conjugation pathway</keyword>
<evidence type="ECO:0000256" key="6">
    <source>
        <dbReference type="PROSITE-ProRule" id="PRU10133"/>
    </source>
</evidence>
<evidence type="ECO:0000256" key="3">
    <source>
        <dbReference type="ARBA" id="ARBA00022741"/>
    </source>
</evidence>
<dbReference type="InterPro" id="IPR016135">
    <property type="entry name" value="UBQ-conjugating_enzyme/RWD"/>
</dbReference>
<evidence type="ECO:0000313" key="10">
    <source>
        <dbReference type="EMBL" id="GAX17739.1"/>
    </source>
</evidence>
<feature type="compositionally biased region" description="Basic residues" evidence="8">
    <location>
        <begin position="242"/>
        <end position="252"/>
    </location>
</feature>
<evidence type="ECO:0000256" key="2">
    <source>
        <dbReference type="ARBA" id="ARBA00022679"/>
    </source>
</evidence>
<dbReference type="GO" id="GO:0061631">
    <property type="term" value="F:ubiquitin conjugating enzyme activity"/>
    <property type="evidence" value="ECO:0007669"/>
    <property type="project" value="UniProtKB-EC"/>
</dbReference>
<reference evidence="10 11" key="1">
    <citation type="journal article" date="2015" name="Plant Cell">
        <title>Oil accumulation by the oleaginous diatom Fistulifera solaris as revealed by the genome and transcriptome.</title>
        <authorList>
            <person name="Tanaka T."/>
            <person name="Maeda Y."/>
            <person name="Veluchamy A."/>
            <person name="Tanaka M."/>
            <person name="Abida H."/>
            <person name="Marechal E."/>
            <person name="Bowler C."/>
            <person name="Muto M."/>
            <person name="Sunaga Y."/>
            <person name="Tanaka M."/>
            <person name="Yoshino T."/>
            <person name="Taniguchi T."/>
            <person name="Fukuda Y."/>
            <person name="Nemoto M."/>
            <person name="Matsumoto M."/>
            <person name="Wong P.S."/>
            <person name="Aburatani S."/>
            <person name="Fujibuchi W."/>
        </authorList>
    </citation>
    <scope>NUCLEOTIDE SEQUENCE [LARGE SCALE GENOMIC DNA]</scope>
    <source>
        <strain evidence="10 11">JPCC DA0580</strain>
    </source>
</reference>
<evidence type="ECO:0000256" key="4">
    <source>
        <dbReference type="ARBA" id="ARBA00022786"/>
    </source>
</evidence>
<evidence type="ECO:0000313" key="11">
    <source>
        <dbReference type="Proteomes" id="UP000198406"/>
    </source>
</evidence>
<organism evidence="10 11">
    <name type="scientific">Fistulifera solaris</name>
    <name type="common">Oleaginous diatom</name>
    <dbReference type="NCBI Taxonomy" id="1519565"/>
    <lineage>
        <taxon>Eukaryota</taxon>
        <taxon>Sar</taxon>
        <taxon>Stramenopiles</taxon>
        <taxon>Ochrophyta</taxon>
        <taxon>Bacillariophyta</taxon>
        <taxon>Bacillariophyceae</taxon>
        <taxon>Bacillariophycidae</taxon>
        <taxon>Naviculales</taxon>
        <taxon>Naviculaceae</taxon>
        <taxon>Fistulifera</taxon>
    </lineage>
</organism>
<dbReference type="PROSITE" id="PS50127">
    <property type="entry name" value="UBC_2"/>
    <property type="match status" value="1"/>
</dbReference>
<comment type="similarity">
    <text evidence="7">Belongs to the ubiquitin-conjugating enzyme family.</text>
</comment>
<dbReference type="InterPro" id="IPR023313">
    <property type="entry name" value="UBQ-conjugating_AS"/>
</dbReference>
<feature type="active site" description="Glycyl thioester intermediate" evidence="6">
    <location>
        <position position="118"/>
    </location>
</feature>
<dbReference type="SUPFAM" id="SSF54495">
    <property type="entry name" value="UBC-like"/>
    <property type="match status" value="1"/>
</dbReference>
<keyword evidence="3 7" id="KW-0547">Nucleotide-binding</keyword>
<dbReference type="FunFam" id="3.10.110.10:FF:000031">
    <property type="entry name" value="Ubiquitin-conjugating enzyme E2 22"/>
    <property type="match status" value="1"/>
</dbReference>
<dbReference type="PANTHER" id="PTHR24067">
    <property type="entry name" value="UBIQUITIN-CONJUGATING ENZYME E2"/>
    <property type="match status" value="1"/>
</dbReference>
<sequence>MSTNRISVYSQYTRSSSSSSTSENLPPRTLARLSREVRSLQKSPPEGVRLVVDEETGLPTNLGELMAEMQGPQGTPYEGKYFLLKLVFGSEFPAVPPRGFFLTKIFHPNVDLSTGAICVNTLKKDWTSETKLSHVLAVIRCLLIVPFPESSLNDEAGKLFMESYDEYAKRARLLADVHGRSSSMTKEGADPADDVTLSKSIADERGVLQSSSDSSRNNSQKPASSPDSPSKKLAAGAVGAKKVNKKKSLKRL</sequence>
<accession>A0A1Z5JUZ4</accession>
<keyword evidence="5 7" id="KW-0067">ATP-binding</keyword>
<dbReference type="Gene3D" id="3.10.110.10">
    <property type="entry name" value="Ubiquitin Conjugating Enzyme"/>
    <property type="match status" value="1"/>
</dbReference>
<gene>
    <name evidence="10" type="ORF">FisN_24Hh195</name>
</gene>
<evidence type="ECO:0000259" key="9">
    <source>
        <dbReference type="PROSITE" id="PS50127"/>
    </source>
</evidence>
<evidence type="ECO:0000256" key="7">
    <source>
        <dbReference type="RuleBase" id="RU362109"/>
    </source>
</evidence>
<feature type="domain" description="UBC core" evidence="9">
    <location>
        <begin position="28"/>
        <end position="180"/>
    </location>
</feature>
<feature type="region of interest" description="Disordered" evidence="8">
    <location>
        <begin position="1"/>
        <end position="28"/>
    </location>
</feature>